<dbReference type="EMBL" id="DF973228">
    <property type="protein sequence ID" value="GAU21345.1"/>
    <property type="molecule type" value="Genomic_DNA"/>
</dbReference>
<name>A0A2Z6MET9_TRISU</name>
<keyword evidence="2" id="KW-1185">Reference proteome</keyword>
<organism evidence="1 2">
    <name type="scientific">Trifolium subterraneum</name>
    <name type="common">Subterranean clover</name>
    <dbReference type="NCBI Taxonomy" id="3900"/>
    <lineage>
        <taxon>Eukaryota</taxon>
        <taxon>Viridiplantae</taxon>
        <taxon>Streptophyta</taxon>
        <taxon>Embryophyta</taxon>
        <taxon>Tracheophyta</taxon>
        <taxon>Spermatophyta</taxon>
        <taxon>Magnoliopsida</taxon>
        <taxon>eudicotyledons</taxon>
        <taxon>Gunneridae</taxon>
        <taxon>Pentapetalae</taxon>
        <taxon>rosids</taxon>
        <taxon>fabids</taxon>
        <taxon>Fabales</taxon>
        <taxon>Fabaceae</taxon>
        <taxon>Papilionoideae</taxon>
        <taxon>50 kb inversion clade</taxon>
        <taxon>NPAAA clade</taxon>
        <taxon>Hologalegina</taxon>
        <taxon>IRL clade</taxon>
        <taxon>Trifolieae</taxon>
        <taxon>Trifolium</taxon>
    </lineage>
</organism>
<protein>
    <submittedName>
        <fullName evidence="1">Uncharacterized protein</fullName>
    </submittedName>
</protein>
<evidence type="ECO:0000313" key="1">
    <source>
        <dbReference type="EMBL" id="GAU21345.1"/>
    </source>
</evidence>
<proteinExistence type="predicted"/>
<sequence>MVRVVRIREVTAYLRPNQVNSIEMVLVDAKDLLYLFLPFVSNINTSLLVYHSSHPSLVLSFTASTTVCKVYSLLSSRVYHCLLKTHAAAGTKVNDASWMK</sequence>
<dbReference type="AlphaFoldDB" id="A0A2Z6MET9"/>
<reference evidence="2" key="1">
    <citation type="journal article" date="2017" name="Front. Plant Sci.">
        <title>Climate Clever Clovers: New Paradigm to Reduce the Environmental Footprint of Ruminants by Breeding Low Methanogenic Forages Utilizing Haplotype Variation.</title>
        <authorList>
            <person name="Kaur P."/>
            <person name="Appels R."/>
            <person name="Bayer P.E."/>
            <person name="Keeble-Gagnere G."/>
            <person name="Wang J."/>
            <person name="Hirakawa H."/>
            <person name="Shirasawa K."/>
            <person name="Vercoe P."/>
            <person name="Stefanova K."/>
            <person name="Durmic Z."/>
            <person name="Nichols P."/>
            <person name="Revell C."/>
            <person name="Isobe S.N."/>
            <person name="Edwards D."/>
            <person name="Erskine W."/>
        </authorList>
    </citation>
    <scope>NUCLEOTIDE SEQUENCE [LARGE SCALE GENOMIC DNA]</scope>
    <source>
        <strain evidence="2">cv. Daliak</strain>
    </source>
</reference>
<dbReference type="Proteomes" id="UP000242715">
    <property type="component" value="Unassembled WGS sequence"/>
</dbReference>
<accession>A0A2Z6MET9</accession>
<gene>
    <name evidence="1" type="ORF">TSUD_189320</name>
</gene>
<evidence type="ECO:0000313" key="2">
    <source>
        <dbReference type="Proteomes" id="UP000242715"/>
    </source>
</evidence>